<dbReference type="SUPFAM" id="SSF47413">
    <property type="entry name" value="lambda repressor-like DNA-binding domains"/>
    <property type="match status" value="1"/>
</dbReference>
<proteinExistence type="predicted"/>
<dbReference type="EMBL" id="BMKX01000003">
    <property type="protein sequence ID" value="GGJ59177.1"/>
    <property type="molecule type" value="Genomic_DNA"/>
</dbReference>
<evidence type="ECO:0000313" key="2">
    <source>
        <dbReference type="Proteomes" id="UP000606115"/>
    </source>
</evidence>
<dbReference type="InterPro" id="IPR010982">
    <property type="entry name" value="Lambda_DNA-bd_dom_sf"/>
</dbReference>
<gene>
    <name evidence="1" type="ORF">GCM10007173_17440</name>
</gene>
<organism evidence="1 2">
    <name type="scientific">Glutamicibacter ardleyensis</name>
    <dbReference type="NCBI Taxonomy" id="225894"/>
    <lineage>
        <taxon>Bacteria</taxon>
        <taxon>Bacillati</taxon>
        <taxon>Actinomycetota</taxon>
        <taxon>Actinomycetes</taxon>
        <taxon>Micrococcales</taxon>
        <taxon>Micrococcaceae</taxon>
        <taxon>Glutamicibacter</taxon>
    </lineage>
</organism>
<reference evidence="2" key="1">
    <citation type="journal article" date="2019" name="Int. J. Syst. Evol. Microbiol.">
        <title>The Global Catalogue of Microorganisms (GCM) 10K type strain sequencing project: providing services to taxonomists for standard genome sequencing and annotation.</title>
        <authorList>
            <consortium name="The Broad Institute Genomics Platform"/>
            <consortium name="The Broad Institute Genome Sequencing Center for Infectious Disease"/>
            <person name="Wu L."/>
            <person name="Ma J."/>
        </authorList>
    </citation>
    <scope>NUCLEOTIDE SEQUENCE [LARGE SCALE GENOMIC DNA]</scope>
    <source>
        <strain evidence="2">CGMCC 1.3685</strain>
    </source>
</reference>
<name>A0ABQ2DJZ9_9MICC</name>
<comment type="caution">
    <text evidence="1">The sequence shown here is derived from an EMBL/GenBank/DDBJ whole genome shotgun (WGS) entry which is preliminary data.</text>
</comment>
<dbReference type="Proteomes" id="UP000606115">
    <property type="component" value="Unassembled WGS sequence"/>
</dbReference>
<evidence type="ECO:0008006" key="3">
    <source>
        <dbReference type="Google" id="ProtNLM"/>
    </source>
</evidence>
<accession>A0ABQ2DJZ9</accession>
<protein>
    <recommendedName>
        <fullName evidence="3">XRE family transcriptional regulator</fullName>
    </recommendedName>
</protein>
<evidence type="ECO:0000313" key="1">
    <source>
        <dbReference type="EMBL" id="GGJ59177.1"/>
    </source>
</evidence>
<keyword evidence="2" id="KW-1185">Reference proteome</keyword>
<sequence>MTAYAVHMTATQKPTELGASILEAIKLAGVSQTEAHDALGISYATWRKRLASDKFTMNDLMKISGLTGISLYAILTREMIQVNAA</sequence>